<dbReference type="STRING" id="768706.Desor_0995"/>
<dbReference type="HOGENOM" id="CLU_319285_0_0_9"/>
<dbReference type="eggNOG" id="COG5492">
    <property type="taxonomic scope" value="Bacteria"/>
</dbReference>
<feature type="signal peptide" evidence="1">
    <location>
        <begin position="1"/>
        <end position="28"/>
    </location>
</feature>
<protein>
    <submittedName>
        <fullName evidence="3">Ig-like domain-containing surface protein</fullName>
    </submittedName>
</protein>
<evidence type="ECO:0000259" key="2">
    <source>
        <dbReference type="SMART" id="SM00635"/>
    </source>
</evidence>
<dbReference type="PATRIC" id="fig|768706.3.peg.963"/>
<dbReference type="KEGG" id="dor:Desor_0995"/>
<evidence type="ECO:0000256" key="1">
    <source>
        <dbReference type="SAM" id="SignalP"/>
    </source>
</evidence>
<dbReference type="PANTHER" id="PTHR23019">
    <property type="entry name" value="NUCLEAR PORE MEMBRANE GLYCOPROTEIN GP210-RELATED"/>
    <property type="match status" value="1"/>
</dbReference>
<name>G7W5M3_DESOD</name>
<sequence length="910" mass="95478">MDKVKYIRILCKFIVVWFILISSLPVEATFAASPNSSKTFAISSSGEFTKKATISNLVVNVNQSFSLYFYATNGGKAQCPEVLEDMPLAVNLINPNGQSTNYNLIIPKGPANTYGILTNISCNVSGKWIVKVSGDPGKGTVTVTDTFTVVGEQTSLNIIPPAAIISMGSTQQFEAVINNDNSSNGITGTALDYALFSGSTSSTLALNGSEFNINGSTHTNKDFVASVYKLNISGKCEAVKSVTLNGNQNDIKIGEVVQNASSVTMPDVNDEIIALAQETGQIYSSSKMFSGNNFTFDSPVYVNGNLDIYCNQFKGTGPIVATGNITIYSTSLSVTNNAPVCLYSKNGNITVGNSSVDLNGLVYAPNGTITMNGSILTILGRVIGKEVVIHPYKLTIDSSNNDLSSLITTGETPNPQITWSSSNPNVATINASGLATSVGPGTCTITASCTVNNILYTDTAQLTVVLPTLEITPAYTTISSGSTQQYHVLRTDYDEDPIDITSSVLWSTSTSGYPFLASVTISQSGLASVQGDGTFTITATDSSSGVSCTATLIIRMPTININPDVTNIVSGATQQYYARLTDFSGNSTIITDSAHWSSNDTNVAIVSDSGLVTGKVAGSCQITVLDSISGANSNFTLTVMVPTQLKVISTNTEALNINDTLQLSAILVYPDGSTKDVTDSVIWTSENANVAACDDDGEVTGQGGGQCVITAMDTVSGLSGEITVSVKPALILSPSSKVIPIGFNQQYNALLVYADGTEPQDVTGRVTWLSSDTGIAEIDSSGLATGKSEGSCKITANDNTTGSQGSSELTIKNVTDLKITPVLDVLFEGNTQQFKLKFSDGTVSDVLTDIAEWTSSNSHVASIKSGLVQGIKAGTCTITATVQINGQTFKGSFLLTVIPKEGGIIRAWEQ</sequence>
<keyword evidence="4" id="KW-1185">Reference proteome</keyword>
<dbReference type="Gene3D" id="2.60.40.1080">
    <property type="match status" value="6"/>
</dbReference>
<keyword evidence="1" id="KW-0732">Signal</keyword>
<dbReference type="InterPro" id="IPR008964">
    <property type="entry name" value="Invasin/intimin_cell_adhesion"/>
</dbReference>
<gene>
    <name evidence="3" type="ordered locus">Desor_0995</name>
</gene>
<dbReference type="OrthoDB" id="3171015at2"/>
<dbReference type="RefSeq" id="WP_014183492.1">
    <property type="nucleotide sequence ID" value="NC_016584.1"/>
</dbReference>
<evidence type="ECO:0000313" key="4">
    <source>
        <dbReference type="Proteomes" id="UP000006346"/>
    </source>
</evidence>
<feature type="chain" id="PRO_5039504665" evidence="1">
    <location>
        <begin position="29"/>
        <end position="910"/>
    </location>
</feature>
<dbReference type="EMBL" id="CP003108">
    <property type="protein sequence ID" value="AET66670.1"/>
    <property type="molecule type" value="Genomic_DNA"/>
</dbReference>
<feature type="domain" description="BIG2" evidence="2">
    <location>
        <begin position="383"/>
        <end position="458"/>
    </location>
</feature>
<dbReference type="Proteomes" id="UP000006346">
    <property type="component" value="Chromosome"/>
</dbReference>
<proteinExistence type="predicted"/>
<accession>G7W5M3</accession>
<evidence type="ECO:0000313" key="3">
    <source>
        <dbReference type="EMBL" id="AET66670.1"/>
    </source>
</evidence>
<feature type="domain" description="BIG2" evidence="2">
    <location>
        <begin position="726"/>
        <end position="808"/>
    </location>
</feature>
<reference evidence="3 4" key="2">
    <citation type="journal article" date="2012" name="J. Bacteriol.">
        <title>Complete genome sequences of Desulfosporosinus orientis DSM765T, Desulfosporosinus youngiae DSM17734T, Desulfosporosinus meridiei DSM13257T, and Desulfosporosinus acidiphilus DSM22704T.</title>
        <authorList>
            <person name="Pester M."/>
            <person name="Brambilla E."/>
            <person name="Alazard D."/>
            <person name="Rattei T."/>
            <person name="Weinmaier T."/>
            <person name="Han J."/>
            <person name="Lucas S."/>
            <person name="Lapidus A."/>
            <person name="Cheng J.F."/>
            <person name="Goodwin L."/>
            <person name="Pitluck S."/>
            <person name="Peters L."/>
            <person name="Ovchinnikova G."/>
            <person name="Teshima H."/>
            <person name="Detter J.C."/>
            <person name="Han C.S."/>
            <person name="Tapia R."/>
            <person name="Land M.L."/>
            <person name="Hauser L."/>
            <person name="Kyrpides N.C."/>
            <person name="Ivanova N.N."/>
            <person name="Pagani I."/>
            <person name="Huntmann M."/>
            <person name="Wei C.L."/>
            <person name="Davenport K.W."/>
            <person name="Daligault H."/>
            <person name="Chain P.S."/>
            <person name="Chen A."/>
            <person name="Mavromatis K."/>
            <person name="Markowitz V."/>
            <person name="Szeto E."/>
            <person name="Mikhailova N."/>
            <person name="Pati A."/>
            <person name="Wagner M."/>
            <person name="Woyke T."/>
            <person name="Ollivier B."/>
            <person name="Klenk H.P."/>
            <person name="Spring S."/>
            <person name="Loy A."/>
        </authorList>
    </citation>
    <scope>NUCLEOTIDE SEQUENCE [LARGE SCALE GENOMIC DNA]</scope>
    <source>
        <strain evidence="4">ATCC 19365 / DSM 765 / NCIMB 8382 / VKM B-1628</strain>
    </source>
</reference>
<feature type="domain" description="BIG2" evidence="2">
    <location>
        <begin position="813"/>
        <end position="891"/>
    </location>
</feature>
<feature type="domain" description="BIG2" evidence="2">
    <location>
        <begin position="465"/>
        <end position="549"/>
    </location>
</feature>
<dbReference type="PANTHER" id="PTHR23019:SF0">
    <property type="entry name" value="NUCLEAR PORE MEMBRANE GLYCOPROTEIN 210"/>
    <property type="match status" value="1"/>
</dbReference>
<dbReference type="SMART" id="SM00635">
    <property type="entry name" value="BID_2"/>
    <property type="match status" value="6"/>
</dbReference>
<organism evidence="3 4">
    <name type="scientific">Desulfosporosinus orientis (strain ATCC 19365 / DSM 765 / NCIMB 8382 / VKM B-1628 / Singapore I)</name>
    <name type="common">Desulfotomaculum orientis</name>
    <dbReference type="NCBI Taxonomy" id="768706"/>
    <lineage>
        <taxon>Bacteria</taxon>
        <taxon>Bacillati</taxon>
        <taxon>Bacillota</taxon>
        <taxon>Clostridia</taxon>
        <taxon>Eubacteriales</taxon>
        <taxon>Desulfitobacteriaceae</taxon>
        <taxon>Desulfosporosinus</taxon>
    </lineage>
</organism>
<dbReference type="AlphaFoldDB" id="G7W5M3"/>
<feature type="domain" description="BIG2" evidence="2">
    <location>
        <begin position="555"/>
        <end position="636"/>
    </location>
</feature>
<reference evidence="4" key="1">
    <citation type="submission" date="2011-11" db="EMBL/GenBank/DDBJ databases">
        <title>Complete sequence of Desulfosporosinus orientis DSM 765.</title>
        <authorList>
            <person name="Lucas S."/>
            <person name="Han J."/>
            <person name="Lapidus A."/>
            <person name="Cheng J.-F."/>
            <person name="Goodwin L."/>
            <person name="Pitluck S."/>
            <person name="Peters L."/>
            <person name="Ovchinnikova G."/>
            <person name="Teshima H."/>
            <person name="Detter J.C."/>
            <person name="Han C."/>
            <person name="Tapia R."/>
            <person name="Land M."/>
            <person name="Hauser L."/>
            <person name="Kyrpides N."/>
            <person name="Ivanova N."/>
            <person name="Pagani I."/>
            <person name="Pester M."/>
            <person name="Spring S."/>
            <person name="Ollivier B."/>
            <person name="Rattei T."/>
            <person name="Klenk H.-P."/>
            <person name="Wagner M."/>
            <person name="Loy A."/>
            <person name="Woyke T."/>
        </authorList>
    </citation>
    <scope>NUCLEOTIDE SEQUENCE [LARGE SCALE GENOMIC DNA]</scope>
    <source>
        <strain evidence="4">ATCC 19365 / DSM 765 / NCIMB 8382 / VKM B-1628</strain>
    </source>
</reference>
<dbReference type="InterPro" id="IPR045197">
    <property type="entry name" value="NUP210-like"/>
</dbReference>
<feature type="domain" description="BIG2" evidence="2">
    <location>
        <begin position="641"/>
        <end position="723"/>
    </location>
</feature>
<dbReference type="InterPro" id="IPR003343">
    <property type="entry name" value="Big_2"/>
</dbReference>
<dbReference type="SUPFAM" id="SSF49373">
    <property type="entry name" value="Invasin/intimin cell-adhesion fragments"/>
    <property type="match status" value="5"/>
</dbReference>
<dbReference type="Pfam" id="PF02368">
    <property type="entry name" value="Big_2"/>
    <property type="match status" value="5"/>
</dbReference>